<reference evidence="14 15" key="3">
    <citation type="journal article" date="2017" name="Int. J. Syst. Evol. Microbiol.">
        <title>Adaptation of Surface-Associated Bacteria to the Open Ocean: A Genomically Distinct Subpopulation of Phaeobacter gallaeciensis Colonizes Pacific Mesozooplankton.</title>
        <authorList>
            <person name="Freese H.M."/>
            <person name="Methner A."/>
            <person name="Overmann J."/>
        </authorList>
    </citation>
    <scope>NUCLEOTIDE SEQUENCE [LARGE SCALE GENOMIC DNA]</scope>
    <source>
        <strain evidence="14 15">P36</strain>
    </source>
</reference>
<dbReference type="PANTHER" id="PTHR30069">
    <property type="entry name" value="TONB-DEPENDENT OUTER MEMBRANE RECEPTOR"/>
    <property type="match status" value="1"/>
</dbReference>
<dbReference type="InterPro" id="IPR039426">
    <property type="entry name" value="TonB-dep_rcpt-like"/>
</dbReference>
<keyword evidence="3 9" id="KW-0813">Transport</keyword>
<name>A0ABM6PHQ5_9RHOB</name>
<evidence type="ECO:0000256" key="5">
    <source>
        <dbReference type="ARBA" id="ARBA00022692"/>
    </source>
</evidence>
<dbReference type="PANTHER" id="PTHR30069:SF41">
    <property type="entry name" value="HEME_HEMOPEXIN UTILIZATION PROTEIN C"/>
    <property type="match status" value="1"/>
</dbReference>
<accession>A0ABM6PHQ5</accession>
<dbReference type="InterPro" id="IPR037066">
    <property type="entry name" value="Plug_dom_sf"/>
</dbReference>
<evidence type="ECO:0000256" key="7">
    <source>
        <dbReference type="ARBA" id="ARBA00023136"/>
    </source>
</evidence>
<gene>
    <name evidence="14" type="ORF">PhaeoP36_03205</name>
</gene>
<evidence type="ECO:0000256" key="3">
    <source>
        <dbReference type="ARBA" id="ARBA00022448"/>
    </source>
</evidence>
<dbReference type="InterPro" id="IPR036942">
    <property type="entry name" value="Beta-barrel_TonB_sf"/>
</dbReference>
<dbReference type="InterPro" id="IPR012910">
    <property type="entry name" value="Plug_dom"/>
</dbReference>
<dbReference type="Pfam" id="PF07715">
    <property type="entry name" value="Plug"/>
    <property type="match status" value="1"/>
</dbReference>
<evidence type="ECO:0000256" key="8">
    <source>
        <dbReference type="ARBA" id="ARBA00023237"/>
    </source>
</evidence>
<dbReference type="EMBL" id="CP010643">
    <property type="protein sequence ID" value="ATG37291.1"/>
    <property type="molecule type" value="Genomic_DNA"/>
</dbReference>
<organism evidence="14 15">
    <name type="scientific">Phaeobacter piscinae</name>
    <dbReference type="NCBI Taxonomy" id="1580596"/>
    <lineage>
        <taxon>Bacteria</taxon>
        <taxon>Pseudomonadati</taxon>
        <taxon>Pseudomonadota</taxon>
        <taxon>Alphaproteobacteria</taxon>
        <taxon>Rhodobacterales</taxon>
        <taxon>Roseobacteraceae</taxon>
        <taxon>Phaeobacter</taxon>
    </lineage>
</organism>
<feature type="chain" id="PRO_5046219210" evidence="11">
    <location>
        <begin position="28"/>
        <end position="682"/>
    </location>
</feature>
<keyword evidence="7 9" id="KW-0472">Membrane</keyword>
<keyword evidence="15" id="KW-1185">Reference proteome</keyword>
<evidence type="ECO:0000256" key="1">
    <source>
        <dbReference type="ARBA" id="ARBA00004571"/>
    </source>
</evidence>
<sequence length="682" mass="73563">MGKYQKGWRLLSTVSVLGLLASANSVAAQDIAEDGDFLGTIELGAGKREVQTDTGVPLTVINQEEIDDRQAATIAQLVESVPGVTLVNGTTPQSSGISIRGFGADGTYGANPRVLITIDGATTGGEEIYRIGNQLFTDPALYREISVIRGTVGSYEYGSGVVGGVVQLETKDASDFTGGEIGTRFRQTLEAQSNGTGWASSSILAVQPTEDLEFLLNYTVRDNDSYEDGDGVETANSGFRNYSYLAKGRYTFGDSREHALSAWYNVTHSDDNSVPYDILGASSGGGFYFGDVDRITDSRTAGLRYEFDAVDNDLIHFEATLTYAEQDIDSTYVVGSCAGFPGCDASVSDLLNADHNYKTTKLQLKNTSYFHTGIASHDLRLGLEITNRERLDANSAPGGTDRRIALFAVDDIQFGDRFTLTPALRYETQDLKGTDTVSPGATDPYNGEIKNDALMGGLSARYEFDSGFAVFASAAYTEVLPIIDRLDKDPSVWVPEIGTTYEAGFSYQNQDVFASGDQLAFKVNYYDTNLSDVRVAGDVLTQVDVDGFEVEASYGMANGLYFDLNGTVADGEQRRPDGTVSEYTLAPVGSAALTVGKRFNDTLDLSWEVVAAESTNAINGSGPLPGYGVNNLRATFRPQNGMLEGTEIRFGVENVFDKQYQTQLSTRAAAGRNFKLTVSKTF</sequence>
<comment type="subcellular location">
    <subcellularLocation>
        <location evidence="1 9">Cell outer membrane</location>
        <topology evidence="1 9">Multi-pass membrane protein</topology>
    </subcellularLocation>
</comment>
<dbReference type="Pfam" id="PF00593">
    <property type="entry name" value="TonB_dep_Rec_b-barrel"/>
    <property type="match status" value="1"/>
</dbReference>
<dbReference type="Proteomes" id="UP000218891">
    <property type="component" value="Chromosome"/>
</dbReference>
<keyword evidence="5 9" id="KW-0812">Transmembrane</keyword>
<proteinExistence type="inferred from homology"/>
<keyword evidence="4 9" id="KW-1134">Transmembrane beta strand</keyword>
<keyword evidence="14" id="KW-0675">Receptor</keyword>
<feature type="domain" description="TonB-dependent receptor plug" evidence="13">
    <location>
        <begin position="52"/>
        <end position="165"/>
    </location>
</feature>
<evidence type="ECO:0000313" key="15">
    <source>
        <dbReference type="Proteomes" id="UP000218891"/>
    </source>
</evidence>
<evidence type="ECO:0000256" key="2">
    <source>
        <dbReference type="ARBA" id="ARBA00009810"/>
    </source>
</evidence>
<feature type="domain" description="TonB-dependent receptor-like beta-barrel" evidence="12">
    <location>
        <begin position="252"/>
        <end position="655"/>
    </location>
</feature>
<dbReference type="Gene3D" id="2.170.130.10">
    <property type="entry name" value="TonB-dependent receptor, plug domain"/>
    <property type="match status" value="1"/>
</dbReference>
<comment type="similarity">
    <text evidence="2 9 10">Belongs to the TonB-dependent receptor family.</text>
</comment>
<dbReference type="InterPro" id="IPR000531">
    <property type="entry name" value="Beta-barrel_TonB"/>
</dbReference>
<protein>
    <submittedName>
        <fullName evidence="14">Outer membrane receptor for ferrienterochelin and colicin</fullName>
    </submittedName>
</protein>
<dbReference type="PROSITE" id="PS52016">
    <property type="entry name" value="TONB_DEPENDENT_REC_3"/>
    <property type="match status" value="1"/>
</dbReference>
<evidence type="ECO:0000256" key="6">
    <source>
        <dbReference type="ARBA" id="ARBA00023077"/>
    </source>
</evidence>
<evidence type="ECO:0000256" key="11">
    <source>
        <dbReference type="SAM" id="SignalP"/>
    </source>
</evidence>
<keyword evidence="11" id="KW-0732">Signal</keyword>
<dbReference type="CDD" id="cd01347">
    <property type="entry name" value="ligand_gated_channel"/>
    <property type="match status" value="1"/>
</dbReference>
<evidence type="ECO:0000313" key="14">
    <source>
        <dbReference type="EMBL" id="ATG37291.1"/>
    </source>
</evidence>
<dbReference type="SUPFAM" id="SSF56935">
    <property type="entry name" value="Porins"/>
    <property type="match status" value="1"/>
</dbReference>
<keyword evidence="6 10" id="KW-0798">TonB box</keyword>
<evidence type="ECO:0000259" key="12">
    <source>
        <dbReference type="Pfam" id="PF00593"/>
    </source>
</evidence>
<reference evidence="14 15" key="2">
    <citation type="journal article" date="2017" name="Genome Biol. Evol.">
        <title>Trajectories and Drivers of Genome Evolution in Surface-Associated Marine Phaeobacter.</title>
        <authorList>
            <person name="Freese H.M."/>
            <person name="Sikorski J."/>
            <person name="Bunk B."/>
            <person name="Scheuner C."/>
            <person name="Meier-Kolthoff J.P."/>
            <person name="Sproer C."/>
            <person name="Gram L."/>
            <person name="Overmann J."/>
        </authorList>
    </citation>
    <scope>NUCLEOTIDE SEQUENCE [LARGE SCALE GENOMIC DNA]</scope>
    <source>
        <strain evidence="14 15">P36</strain>
    </source>
</reference>
<keyword evidence="8 9" id="KW-0998">Cell outer membrane</keyword>
<evidence type="ECO:0000259" key="13">
    <source>
        <dbReference type="Pfam" id="PF07715"/>
    </source>
</evidence>
<evidence type="ECO:0000256" key="10">
    <source>
        <dbReference type="RuleBase" id="RU003357"/>
    </source>
</evidence>
<dbReference type="RefSeq" id="WP_192870810.1">
    <property type="nucleotide sequence ID" value="NZ_CP010643.1"/>
</dbReference>
<evidence type="ECO:0000256" key="9">
    <source>
        <dbReference type="PROSITE-ProRule" id="PRU01360"/>
    </source>
</evidence>
<feature type="signal peptide" evidence="11">
    <location>
        <begin position="1"/>
        <end position="27"/>
    </location>
</feature>
<reference evidence="14 15" key="1">
    <citation type="journal article" date="2017" name="Front. Microbiol.">
        <title>Phaeobacter piscinae sp. nov., a species of the Roseobacter group and potential aquaculture probiont.</title>
        <authorList>
            <person name="Sonnenschein E.C."/>
            <person name="Phippen C.B.W."/>
            <person name="Nielsen K.F."/>
            <person name="Mateiu R.V."/>
            <person name="Melchiorsen J."/>
            <person name="Gram L."/>
            <person name="Overmann J."/>
            <person name="Freese H.M."/>
        </authorList>
    </citation>
    <scope>NUCLEOTIDE SEQUENCE [LARGE SCALE GENOMIC DNA]</scope>
    <source>
        <strain evidence="14 15">P36</strain>
    </source>
</reference>
<reference evidence="14 15" key="4">
    <citation type="journal article" date="2018" name="Environ. Microbiol. Rep.">
        <title>Phylogenetic distribution of roseobacticides in the Roseobacter group and their effect on microalgae.</title>
        <authorList>
            <person name="Sonnenschein E.C."/>
            <person name="Phippen C.B."/>
            <person name="Bentzon-Tilia M."/>
            <person name="Rasmussen S.A."/>
            <person name="Nielsen K.F."/>
            <person name="Gram L."/>
        </authorList>
    </citation>
    <scope>NUCLEOTIDE SEQUENCE [LARGE SCALE GENOMIC DNA]</scope>
    <source>
        <strain evidence="14 15">P36</strain>
    </source>
</reference>
<dbReference type="Gene3D" id="2.40.170.20">
    <property type="entry name" value="TonB-dependent receptor, beta-barrel domain"/>
    <property type="match status" value="1"/>
</dbReference>
<evidence type="ECO:0000256" key="4">
    <source>
        <dbReference type="ARBA" id="ARBA00022452"/>
    </source>
</evidence>